<dbReference type="Proteomes" id="UP000005092">
    <property type="component" value="Unassembled WGS sequence"/>
</dbReference>
<evidence type="ECO:0000256" key="6">
    <source>
        <dbReference type="PIRSR" id="PIRSR017617-1"/>
    </source>
</evidence>
<feature type="domain" description="Aromatic amino acid beta-eliminating lyase/threonine aldolase" evidence="7">
    <location>
        <begin position="19"/>
        <end position="302"/>
    </location>
</feature>
<feature type="modified residue" description="N6-(pyridoxal phosphate)lysine" evidence="6">
    <location>
        <position position="215"/>
    </location>
</feature>
<dbReference type="InterPro" id="IPR015424">
    <property type="entry name" value="PyrdxlP-dep_Trfase"/>
</dbReference>
<dbReference type="PANTHER" id="PTHR48097">
    <property type="entry name" value="L-THREONINE ALDOLASE-RELATED"/>
    <property type="match status" value="1"/>
</dbReference>
<dbReference type="InterPro" id="IPR015422">
    <property type="entry name" value="PyrdxlP-dep_Trfase_small"/>
</dbReference>
<dbReference type="GO" id="GO:0008732">
    <property type="term" value="F:L-allo-threonine aldolase activity"/>
    <property type="evidence" value="ECO:0007669"/>
    <property type="project" value="TreeGrafter"/>
</dbReference>
<evidence type="ECO:0000256" key="1">
    <source>
        <dbReference type="ARBA" id="ARBA00001933"/>
    </source>
</evidence>
<dbReference type="GO" id="GO:0006567">
    <property type="term" value="P:L-threonine catabolic process"/>
    <property type="evidence" value="ECO:0007669"/>
    <property type="project" value="TreeGrafter"/>
</dbReference>
<sequence>MFGRWWASSARESTVEFIDLYSDTKTKPTPAMRERIARAVVGDEQKDEDPTTRELVERVAEQLGQESAVLLPSGTMCNEIALAVHCKPGDEIICERGAHIVNYETGGPAALAGVMIHTIDGHRGMFDSEQLSAAIRGDSRYFPRSRLVCLEQTANLGGGAVWPIEKMRDVVATGRNASLALHLDGARLFNASVASGLSTSVYGTLFDSVWVDFTKGLGAPVGAVLAGSRDFIKDAWRLKQRWGGAMRQSGMIAAGCLHALDEHVTGLELDHRNARSFADIISQLPGVRLDKDGVETNIVFFDIEGTGWLAGDLVARAKEQNIGIGAFGKTLIRIVTHLDTPEHLVRKAAEKIAHLLSKPAR</sequence>
<accession>I9NJX5</accession>
<dbReference type="InterPro" id="IPR001597">
    <property type="entry name" value="ArAA_b-elim_lyase/Thr_aldolase"/>
</dbReference>
<keyword evidence="5" id="KW-0456">Lyase</keyword>
<protein>
    <submittedName>
        <fullName evidence="8">Threonine aldolase</fullName>
    </submittedName>
</protein>
<reference evidence="8 9" key="1">
    <citation type="submission" date="2012-02" db="EMBL/GenBank/DDBJ databases">
        <title>Improved High-Quality Draft Sequence of Rhizobium leguminosarum bv. trifolii WSM597.</title>
        <authorList>
            <consortium name="US DOE Joint Genome Institute"/>
            <person name="Lucas S."/>
            <person name="Han J."/>
            <person name="Lapidus A."/>
            <person name="Cheng J.-F."/>
            <person name="Goodwin L."/>
            <person name="Pitluck S."/>
            <person name="Peters L."/>
            <person name="Ovchinnikova G."/>
            <person name="Held B."/>
            <person name="Detter J.C."/>
            <person name="Han C."/>
            <person name="Tapia R."/>
            <person name="Land M."/>
            <person name="Hauser L."/>
            <person name="Kyrpides N."/>
            <person name="Ivanova N."/>
            <person name="Pagani I."/>
            <person name="Brau L."/>
            <person name="Yates R."/>
            <person name="O'Hara G."/>
            <person name="Rui T."/>
            <person name="Howieson J."/>
            <person name="Reeve W."/>
            <person name="Woyke T."/>
        </authorList>
    </citation>
    <scope>NUCLEOTIDE SEQUENCE [LARGE SCALE GENOMIC DNA]</scope>
    <source>
        <strain evidence="8 9">WSM597</strain>
    </source>
</reference>
<dbReference type="SUPFAM" id="SSF53383">
    <property type="entry name" value="PLP-dependent transferases"/>
    <property type="match status" value="1"/>
</dbReference>
<dbReference type="GO" id="GO:0005829">
    <property type="term" value="C:cytosol"/>
    <property type="evidence" value="ECO:0007669"/>
    <property type="project" value="TreeGrafter"/>
</dbReference>
<dbReference type="InterPro" id="IPR023603">
    <property type="entry name" value="Low_specificity_L-TA-like"/>
</dbReference>
<evidence type="ECO:0000256" key="4">
    <source>
        <dbReference type="ARBA" id="ARBA00022898"/>
    </source>
</evidence>
<evidence type="ECO:0000313" key="9">
    <source>
        <dbReference type="Proteomes" id="UP000005092"/>
    </source>
</evidence>
<evidence type="ECO:0000256" key="2">
    <source>
        <dbReference type="ARBA" id="ARBA00006966"/>
    </source>
</evidence>
<gene>
    <name evidence="8" type="ORF">Rleg9DRAFT_6017</name>
</gene>
<dbReference type="Gene3D" id="3.40.640.10">
    <property type="entry name" value="Type I PLP-dependent aspartate aminotransferase-like (Major domain)"/>
    <property type="match status" value="1"/>
</dbReference>
<comment type="subunit">
    <text evidence="3">Homotetramer.</text>
</comment>
<comment type="cofactor">
    <cofactor evidence="1">
        <name>pyridoxal 5'-phosphate</name>
        <dbReference type="ChEBI" id="CHEBI:597326"/>
    </cofactor>
</comment>
<dbReference type="GO" id="GO:0006545">
    <property type="term" value="P:glycine biosynthetic process"/>
    <property type="evidence" value="ECO:0007669"/>
    <property type="project" value="TreeGrafter"/>
</dbReference>
<evidence type="ECO:0000313" key="8">
    <source>
        <dbReference type="EMBL" id="EJB07042.1"/>
    </source>
</evidence>
<organism evidence="8 9">
    <name type="scientific">Rhizobium leguminosarum bv. trifolii WSM597</name>
    <dbReference type="NCBI Taxonomy" id="754764"/>
    <lineage>
        <taxon>Bacteria</taxon>
        <taxon>Pseudomonadati</taxon>
        <taxon>Pseudomonadota</taxon>
        <taxon>Alphaproteobacteria</taxon>
        <taxon>Hyphomicrobiales</taxon>
        <taxon>Rhizobiaceae</taxon>
        <taxon>Rhizobium/Agrobacterium group</taxon>
        <taxon>Rhizobium</taxon>
    </lineage>
</organism>
<comment type="similarity">
    <text evidence="2">Belongs to the threonine aldolase family.</text>
</comment>
<dbReference type="OrthoDB" id="9774495at2"/>
<evidence type="ECO:0000256" key="3">
    <source>
        <dbReference type="ARBA" id="ARBA00011881"/>
    </source>
</evidence>
<dbReference type="Pfam" id="PF01212">
    <property type="entry name" value="Beta_elim_lyase"/>
    <property type="match status" value="1"/>
</dbReference>
<dbReference type="InterPro" id="IPR015421">
    <property type="entry name" value="PyrdxlP-dep_Trfase_major"/>
</dbReference>
<keyword evidence="4" id="KW-0663">Pyridoxal phosphate</keyword>
<dbReference type="PANTHER" id="PTHR48097:SF9">
    <property type="entry name" value="L-THREONINE ALDOLASE"/>
    <property type="match status" value="1"/>
</dbReference>
<dbReference type="NCBIfam" id="NF041359">
    <property type="entry name" value="GntG_guanitoxin"/>
    <property type="match status" value="1"/>
</dbReference>
<evidence type="ECO:0000256" key="5">
    <source>
        <dbReference type="ARBA" id="ARBA00023239"/>
    </source>
</evidence>
<dbReference type="AlphaFoldDB" id="I9NJX5"/>
<name>I9NJX5_RHILT</name>
<dbReference type="PIRSF" id="PIRSF017617">
    <property type="entry name" value="Thr_aldolase"/>
    <property type="match status" value="1"/>
</dbReference>
<evidence type="ECO:0000259" key="7">
    <source>
        <dbReference type="Pfam" id="PF01212"/>
    </source>
</evidence>
<dbReference type="FunFam" id="3.40.640.10:FF:000030">
    <property type="entry name" value="Low-specificity L-threonine aldolase"/>
    <property type="match status" value="1"/>
</dbReference>
<proteinExistence type="inferred from homology"/>
<dbReference type="HOGENOM" id="CLU_029381_0_4_5"/>
<dbReference type="EMBL" id="JH719381">
    <property type="protein sequence ID" value="EJB07042.1"/>
    <property type="molecule type" value="Genomic_DNA"/>
</dbReference>
<dbReference type="Gene3D" id="3.90.1150.10">
    <property type="entry name" value="Aspartate Aminotransferase, domain 1"/>
    <property type="match status" value="1"/>
</dbReference>